<reference evidence="7" key="1">
    <citation type="submission" date="2021-10" db="EMBL/GenBank/DDBJ databases">
        <title>Tropical sea cucumber genome reveals ecological adaptation and Cuvierian tubules defense mechanism.</title>
        <authorList>
            <person name="Chen T."/>
        </authorList>
    </citation>
    <scope>NUCLEOTIDE SEQUENCE</scope>
    <source>
        <strain evidence="7">Nanhai2018</strain>
        <tissue evidence="7">Muscle</tissue>
    </source>
</reference>
<keyword evidence="7" id="KW-0282">Flagellum</keyword>
<keyword evidence="8" id="KW-1185">Reference proteome</keyword>
<dbReference type="GO" id="GO:0005737">
    <property type="term" value="C:cytoplasm"/>
    <property type="evidence" value="ECO:0007669"/>
    <property type="project" value="UniProtKB-SubCell"/>
</dbReference>
<dbReference type="Pfam" id="PF24291">
    <property type="entry name" value="Ig_CFAP65"/>
    <property type="match status" value="1"/>
</dbReference>
<comment type="caution">
    <text evidence="7">The sequence shown here is derived from an EMBL/GenBank/DDBJ whole genome shotgun (WGS) entry which is preliminary data.</text>
</comment>
<feature type="region of interest" description="Disordered" evidence="1">
    <location>
        <begin position="1668"/>
        <end position="1701"/>
    </location>
</feature>
<keyword evidence="7" id="KW-0966">Cell projection</keyword>
<feature type="region of interest" description="Disordered" evidence="1">
    <location>
        <begin position="1562"/>
        <end position="1583"/>
    </location>
</feature>
<evidence type="ECO:0000259" key="6">
    <source>
        <dbReference type="Pfam" id="PF25249"/>
    </source>
</evidence>
<dbReference type="InterPro" id="IPR057470">
    <property type="entry name" value="Ig_CFAP65_7th"/>
</dbReference>
<accession>A0A9Q1BBT0</accession>
<dbReference type="InterPro" id="IPR057467">
    <property type="entry name" value="Ig_CFAP65_8th"/>
</dbReference>
<dbReference type="InterPro" id="IPR058536">
    <property type="entry name" value="Ig_CFAP65_4th"/>
</dbReference>
<dbReference type="Gene3D" id="2.60.40.10">
    <property type="entry name" value="Immunoglobulins"/>
    <property type="match status" value="11"/>
</dbReference>
<dbReference type="InterPro" id="IPR052614">
    <property type="entry name" value="CFAP65"/>
</dbReference>
<evidence type="ECO:0000259" key="4">
    <source>
        <dbReference type="Pfam" id="PF24816"/>
    </source>
</evidence>
<feature type="compositionally biased region" description="Basic and acidic residues" evidence="1">
    <location>
        <begin position="1668"/>
        <end position="1682"/>
    </location>
</feature>
<evidence type="ECO:0000313" key="7">
    <source>
        <dbReference type="EMBL" id="KAJ8019683.1"/>
    </source>
</evidence>
<feature type="domain" description="CFAP65-like ninth Ig-like" evidence="4">
    <location>
        <begin position="999"/>
        <end position="1180"/>
    </location>
</feature>
<dbReference type="Pfam" id="PF25249">
    <property type="entry name" value="Ig_CFAP65_7th"/>
    <property type="match status" value="1"/>
</dbReference>
<dbReference type="InterPro" id="IPR056344">
    <property type="entry name" value="Ig_CFAP65-like_9th"/>
</dbReference>
<feature type="domain" description="CFAP65 tenth Ig-like" evidence="2">
    <location>
        <begin position="1184"/>
        <end position="1302"/>
    </location>
</feature>
<gene>
    <name evidence="7" type="ORF">HOLleu_41362</name>
</gene>
<sequence length="1832" mass="206027">MPVAVAQRTPRLQTKERRVKQNTKQTHFGIEVAKGLVWREWEPGGEYTKHVILKNVNVKTQKFKYSSPSSRFFSTLYPEPIVLSAGTSFKLPVTFRPLEKNVYEDNIEFYTQDGTFKVPIVAVLPQYELSLPQHLDFGMCASQDQTQLTFDLINVSELKTEFQWLVDLPFVLEPAAGCLDPKSKCTIIATFKPTASFVYETIAECLFGDKLACKKVLKLEGIGKYPHLLVSADGKRPNASETVGIESIVSFGEVAIGATGSRCIELHNYSPVNAPFTIEHPTAKTRMDTVFHCTEHHGIVPAISSCKIPVTYTPNTVSEESVDYLQVHAVGNVSKMDVKLIGKCKGPKVSLGNTVLDFGRINSGDSSTCTLKIINNSDVAALFQSLIDGGESVFHFSVDCDTVMPHTTQTIIIQFKPVHSINYYRRLTCLVQNQDPLFVDLIGTCHTELVKPAILQPKHLKRYRIHESRGFSLFPPEQLNEMLKEGKLLQDQQGYLMHPQAESLEEFLQPPEPVPPMKELFSNPYSKTSEMPLHVSMDVQEVDFGSCQNLQHVDQRTVNVTNHTKGKITVVWVGDTDHIFSVSPTSTDIPPLKMTSFRVTFKPDAPNKFYGSELEGYAFYKSMRDYRLVQDETFCPPWCLTVSAVGSTFQPGHETFLPRYTMDNTKLVFPAVDVGDSTYKTLLLTNTGDTPIHYRIPQDPNRVFEIKPSLGLVQRKQQLFAIKTTPKDKNTKLQHVFHWLLNESAKHTMEIIVRGSSEQPSVLLDSEGVLCFKPTCLGTSSSRVYKVRNISRVPLQFVWTFANADKSLLSVEPSTGTILPNESQAHVWTFTPQREEKYVFKPYMQIEDVKHIGDIQRRKRVTVRVIGEGSQGDITAEESLVDLSYIVVGTAVSKDLALFNNSNCTLHFKLYVEQTLEGSYAKEIAESEPIVLELNSACGVIPARSRCVVQATIRPRHRLDYTFNIFYELFMPELKDEDSSSIKGSRKPLCEVKAVGVYPALQVTDARCYGSASGISKSRLWRLFSLDNLNMTLESDPLPEELNYVSPTRHSTSRKVPSNTRAVMDFNFSAAPVGSEPCVVHLMLENKGTVATDWAFLFPTDLHLELEYWAETGEFDVEELHEMRVMDNKLFTVEPSRGQLAPGQQQAISFSYKHDFAGTDRLPVMFKISRGREILLNFVGVTLDPERKYVHFPSNKHMFEPVPIGNTNNPHQIYEMYNGGALPVDYYLDLTALELLQKDNFDQRILDCLNPKGEIGPGKTANIEWIFAPFEAKTYTASVPIHIIGGDTALITFSGVGYDSRNLGETVPATDQMESLVPVTQKVPIPGQLVYLSQERISFGNMPVFSQSRRVVYVKNNSPNHSISFEWFVTSEADGQVIDIQPASASLEPGEVCMCKVCFTAMGEASFYDLDIICEITDEAVMAEYESELNEWEKERERQKYEFTITDKDPSQPSSRERLCATIKAAEEGRKSSSPDEFKKYNTLPPIKYVESDKEIEIRTKQERQTKTGTPLWGRPSPPEPFVLHLGVTGRTLDISEFQSNFPNDVANFYIDRGMADRIRPQSQMEQEENGTGEAETECSEGEREVVEGTVANIIRALLDDHDFYEALKEIPKEPIPYFSQFGDRPQSLSRLGDARLISPPLREFSQDIPEHETTTQSVSFMEENIPKFESRNNDSPTRKVELPSLPSADKPTSQDPGSVVRACPSGHTDAEYQQSLMEEKHRNEQQMLKRCPEFGKLLESVLENTLFNMMSESVRREVNLTARPRLIALPPSQKPQTPPKGKTSRSRGGSAASVHSDISRKSRAVHVNNSNDNVTDGHLDGQGNKEIVIDQ</sequence>
<evidence type="ECO:0000259" key="2">
    <source>
        <dbReference type="Pfam" id="PF24291"/>
    </source>
</evidence>
<evidence type="ECO:0000259" key="5">
    <source>
        <dbReference type="Pfam" id="PF25248"/>
    </source>
</evidence>
<keyword evidence="7" id="KW-0969">Cilium</keyword>
<dbReference type="InterPro" id="IPR013783">
    <property type="entry name" value="Ig-like_fold"/>
</dbReference>
<feature type="region of interest" description="Disordered" evidence="1">
    <location>
        <begin position="1765"/>
        <end position="1832"/>
    </location>
</feature>
<feature type="region of interest" description="Disordered" evidence="1">
    <location>
        <begin position="1"/>
        <end position="20"/>
    </location>
</feature>
<dbReference type="Proteomes" id="UP001152320">
    <property type="component" value="Chromosome 23"/>
</dbReference>
<evidence type="ECO:0000259" key="3">
    <source>
        <dbReference type="Pfam" id="PF24507"/>
    </source>
</evidence>
<dbReference type="InterPro" id="IPR056305">
    <property type="entry name" value="Ig_CFAP65_10th"/>
</dbReference>
<feature type="compositionally biased region" description="Acidic residues" evidence="1">
    <location>
        <begin position="1566"/>
        <end position="1580"/>
    </location>
</feature>
<dbReference type="Pfam" id="PF24771">
    <property type="entry name" value="Ig_CFAP74_1st"/>
    <property type="match status" value="1"/>
</dbReference>
<name>A0A9Q1BBT0_HOLLE</name>
<protein>
    <submittedName>
        <fullName evidence="7">Cilia- and flagella-associated protein 65</fullName>
    </submittedName>
</protein>
<feature type="domain" description="CFAP65 eight Ig-like" evidence="5">
    <location>
        <begin position="872"/>
        <end position="996"/>
    </location>
</feature>
<dbReference type="PANTHER" id="PTHR46127:SF1">
    <property type="entry name" value="CILIA- AND FLAGELLA-ASSOCIATED PROTEIN 65"/>
    <property type="match status" value="1"/>
</dbReference>
<dbReference type="OrthoDB" id="415597at2759"/>
<evidence type="ECO:0000256" key="1">
    <source>
        <dbReference type="SAM" id="MobiDB-lite"/>
    </source>
</evidence>
<dbReference type="PANTHER" id="PTHR46127">
    <property type="entry name" value="CILIA- AND FLAGELLA-ASSOCIATED PROTEIN 65"/>
    <property type="match status" value="1"/>
</dbReference>
<organism evidence="7 8">
    <name type="scientific">Holothuria leucospilota</name>
    <name type="common">Black long sea cucumber</name>
    <name type="synonym">Mertensiothuria leucospilota</name>
    <dbReference type="NCBI Taxonomy" id="206669"/>
    <lineage>
        <taxon>Eukaryota</taxon>
        <taxon>Metazoa</taxon>
        <taxon>Echinodermata</taxon>
        <taxon>Eleutherozoa</taxon>
        <taxon>Echinozoa</taxon>
        <taxon>Holothuroidea</taxon>
        <taxon>Aspidochirotacea</taxon>
        <taxon>Aspidochirotida</taxon>
        <taxon>Holothuriidae</taxon>
        <taxon>Holothuria</taxon>
    </lineage>
</organism>
<evidence type="ECO:0000313" key="8">
    <source>
        <dbReference type="Proteomes" id="UP001152320"/>
    </source>
</evidence>
<dbReference type="EMBL" id="JAIZAY010000023">
    <property type="protein sequence ID" value="KAJ8019683.1"/>
    <property type="molecule type" value="Genomic_DNA"/>
</dbReference>
<dbReference type="GO" id="GO:0031514">
    <property type="term" value="C:motile cilium"/>
    <property type="evidence" value="ECO:0007669"/>
    <property type="project" value="UniProtKB-SubCell"/>
</dbReference>
<dbReference type="Pfam" id="PF25248">
    <property type="entry name" value="Ig_CFAP65_8th"/>
    <property type="match status" value="1"/>
</dbReference>
<proteinExistence type="predicted"/>
<dbReference type="Pfam" id="PF24816">
    <property type="entry name" value="Ig_CFAP65__9th"/>
    <property type="match status" value="1"/>
</dbReference>
<dbReference type="Pfam" id="PF24507">
    <property type="entry name" value="Ig_CFAP65_4th"/>
    <property type="match status" value="1"/>
</dbReference>
<feature type="domain" description="CFAP65 seventh Ig-like" evidence="6">
    <location>
        <begin position="767"/>
        <end position="838"/>
    </location>
</feature>
<feature type="domain" description="CFAP65 fourth Ig-like" evidence="3">
    <location>
        <begin position="356"/>
        <end position="448"/>
    </location>
</feature>